<evidence type="ECO:0000313" key="2">
    <source>
        <dbReference type="Proteomes" id="UP000315289"/>
    </source>
</evidence>
<accession>A0A557SWF1</accession>
<name>A0A557SWF1_9ARCH</name>
<comment type="caution">
    <text evidence="1">The sequence shown here is derived from an EMBL/GenBank/DDBJ whole genome shotgun (WGS) entry which is preliminary data.</text>
</comment>
<proteinExistence type="predicted"/>
<evidence type="ECO:0000313" key="1">
    <source>
        <dbReference type="EMBL" id="TVP40929.1"/>
    </source>
</evidence>
<protein>
    <submittedName>
        <fullName evidence="1">Uncharacterized protein</fullName>
    </submittedName>
</protein>
<sequence length="48" mass="5478">MLNGFVKLSAQAILGPNLDIIEVIIFLNSENNMDDIFFNLFFTAYYST</sequence>
<dbReference type="Proteomes" id="UP000315289">
    <property type="component" value="Unassembled WGS sequence"/>
</dbReference>
<keyword evidence="2" id="KW-1185">Reference proteome</keyword>
<reference evidence="1 2" key="1">
    <citation type="journal article" date="2019" name="Front. Microbiol.">
        <title>Ammonia Oxidation by the Arctic Terrestrial Thaumarchaeote Candidatus Nitrosocosmicus arcticus Is Stimulated by Increasing Temperatures.</title>
        <authorList>
            <person name="Alves R.J.E."/>
            <person name="Kerou M."/>
            <person name="Zappe A."/>
            <person name="Bittner R."/>
            <person name="Abby S.S."/>
            <person name="Schmidt H.A."/>
            <person name="Pfeifer K."/>
            <person name="Schleper C."/>
        </authorList>
    </citation>
    <scope>NUCLEOTIDE SEQUENCE [LARGE SCALE GENOMIC DNA]</scope>
    <source>
        <strain evidence="1 2">Kfb</strain>
    </source>
</reference>
<dbReference type="EMBL" id="VOAH01000005">
    <property type="protein sequence ID" value="TVP40929.1"/>
    <property type="molecule type" value="Genomic_DNA"/>
</dbReference>
<organism evidence="1 2">
    <name type="scientific">Candidatus Nitrosocosmicus arcticus</name>
    <dbReference type="NCBI Taxonomy" id="2035267"/>
    <lineage>
        <taxon>Archaea</taxon>
        <taxon>Nitrososphaerota</taxon>
        <taxon>Nitrososphaeria</taxon>
        <taxon>Nitrososphaerales</taxon>
        <taxon>Nitrososphaeraceae</taxon>
        <taxon>Candidatus Nitrosocosmicus</taxon>
    </lineage>
</organism>
<dbReference type="AlphaFoldDB" id="A0A557SWF1"/>
<gene>
    <name evidence="1" type="ORF">NARC_50110</name>
</gene>